<dbReference type="Proteomes" id="UP000092967">
    <property type="component" value="Chromosome"/>
</dbReference>
<name>A0A1B1Y602_9FLAO</name>
<evidence type="ECO:0000313" key="3">
    <source>
        <dbReference type="Proteomes" id="UP000092967"/>
    </source>
</evidence>
<dbReference type="STRING" id="1790137.AXE80_07755"/>
<evidence type="ECO:0000256" key="1">
    <source>
        <dbReference type="SAM" id="Phobius"/>
    </source>
</evidence>
<feature type="transmembrane region" description="Helical" evidence="1">
    <location>
        <begin position="12"/>
        <end position="41"/>
    </location>
</feature>
<gene>
    <name evidence="2" type="ORF">AXE80_07755</name>
</gene>
<accession>A0A1B1Y602</accession>
<protein>
    <recommendedName>
        <fullName evidence="4">MerC mercury resistance protein</fullName>
    </recommendedName>
</protein>
<keyword evidence="1" id="KW-0472">Membrane</keyword>
<dbReference type="GO" id="GO:0016020">
    <property type="term" value="C:membrane"/>
    <property type="evidence" value="ECO:0007669"/>
    <property type="project" value="InterPro"/>
</dbReference>
<dbReference type="AlphaFoldDB" id="A0A1B1Y602"/>
<dbReference type="OrthoDB" id="1274419at2"/>
<dbReference type="InterPro" id="IPR004891">
    <property type="entry name" value="Mercury-R_MerC"/>
</dbReference>
<sequence length="135" mass="15609">MKGLAIFTKQKSDILGALASTLCLIHCVATPFVFMITASFITSNNPLYWWKFMDYLFLIISFLAIYRSTETSTSIWIKYALWISWALLSLIVLNEKMEWLIVNELIIYIPTVLLIGLHLINRKYCKCKVDKCCAN</sequence>
<dbReference type="EMBL" id="CP014224">
    <property type="protein sequence ID" value="ANW96177.1"/>
    <property type="molecule type" value="Genomic_DNA"/>
</dbReference>
<dbReference type="RefSeq" id="WP_068826032.1">
    <property type="nucleotide sequence ID" value="NZ_CP014224.1"/>
</dbReference>
<feature type="transmembrane region" description="Helical" evidence="1">
    <location>
        <begin position="99"/>
        <end position="120"/>
    </location>
</feature>
<evidence type="ECO:0000313" key="2">
    <source>
        <dbReference type="EMBL" id="ANW96177.1"/>
    </source>
</evidence>
<proteinExistence type="predicted"/>
<reference evidence="2 3" key="1">
    <citation type="submission" date="2016-02" db="EMBL/GenBank/DDBJ databases">
        <authorList>
            <person name="Wen L."/>
            <person name="He K."/>
            <person name="Yang H."/>
        </authorList>
    </citation>
    <scope>NUCLEOTIDE SEQUENCE [LARGE SCALE GENOMIC DNA]</scope>
    <source>
        <strain evidence="2 3">CZ1127</strain>
    </source>
</reference>
<keyword evidence="1" id="KW-1133">Transmembrane helix</keyword>
<feature type="transmembrane region" description="Helical" evidence="1">
    <location>
        <begin position="75"/>
        <end position="93"/>
    </location>
</feature>
<feature type="transmembrane region" description="Helical" evidence="1">
    <location>
        <begin position="47"/>
        <end position="66"/>
    </location>
</feature>
<keyword evidence="3" id="KW-1185">Reference proteome</keyword>
<organism evidence="2 3">
    <name type="scientific">Wenyingzhuangia fucanilytica</name>
    <dbReference type="NCBI Taxonomy" id="1790137"/>
    <lineage>
        <taxon>Bacteria</taxon>
        <taxon>Pseudomonadati</taxon>
        <taxon>Bacteroidota</taxon>
        <taxon>Flavobacteriia</taxon>
        <taxon>Flavobacteriales</taxon>
        <taxon>Flavobacteriaceae</taxon>
        <taxon>Wenyingzhuangia</taxon>
    </lineage>
</organism>
<dbReference type="KEGG" id="wfu:AXE80_07755"/>
<evidence type="ECO:0008006" key="4">
    <source>
        <dbReference type="Google" id="ProtNLM"/>
    </source>
</evidence>
<dbReference type="GO" id="GO:0015097">
    <property type="term" value="F:mercury ion transmembrane transporter activity"/>
    <property type="evidence" value="ECO:0007669"/>
    <property type="project" value="InterPro"/>
</dbReference>
<keyword evidence="1" id="KW-0812">Transmembrane</keyword>
<dbReference type="Pfam" id="PF03203">
    <property type="entry name" value="MerC"/>
    <property type="match status" value="1"/>
</dbReference>